<organism evidence="7 8">
    <name type="scientific">Paenibacillus terreus</name>
    <dbReference type="NCBI Taxonomy" id="1387834"/>
    <lineage>
        <taxon>Bacteria</taxon>
        <taxon>Bacillati</taxon>
        <taxon>Bacillota</taxon>
        <taxon>Bacilli</taxon>
        <taxon>Bacillales</taxon>
        <taxon>Paenibacillaceae</taxon>
        <taxon>Paenibacillus</taxon>
    </lineage>
</organism>
<sequence>MVYFSVIIPSILLHRLERYVRSCQPMEACGALLGHIEGTEIHISAFIPIPNTAVDPYHHFEFDGPAWVNCVMRETALIGIFHSHPASSPVPSEEDLQQLQLFGSGLTAYLITGSGNPSGSMFTAAYLVAPGAAPPSLLTLEPVPLRVT</sequence>
<gene>
    <name evidence="7" type="ORF">ACE3NQ_09840</name>
</gene>
<dbReference type="CDD" id="cd08070">
    <property type="entry name" value="MPN_like"/>
    <property type="match status" value="1"/>
</dbReference>
<dbReference type="RefSeq" id="WP_375525000.1">
    <property type="nucleotide sequence ID" value="NZ_JBHILM010000009.1"/>
</dbReference>
<accession>A0ABV5B693</accession>
<evidence type="ECO:0000256" key="1">
    <source>
        <dbReference type="ARBA" id="ARBA00022670"/>
    </source>
</evidence>
<dbReference type="InterPro" id="IPR051929">
    <property type="entry name" value="VirAsm_ModProt"/>
</dbReference>
<dbReference type="InterPro" id="IPR000555">
    <property type="entry name" value="JAMM/MPN+_dom"/>
</dbReference>
<dbReference type="PANTHER" id="PTHR34858:SF1">
    <property type="entry name" value="CYSO-CYSTEINE PEPTIDASE"/>
    <property type="match status" value="1"/>
</dbReference>
<dbReference type="SUPFAM" id="SSF102712">
    <property type="entry name" value="JAB1/MPN domain"/>
    <property type="match status" value="1"/>
</dbReference>
<keyword evidence="8" id="KW-1185">Reference proteome</keyword>
<evidence type="ECO:0000313" key="8">
    <source>
        <dbReference type="Proteomes" id="UP001580407"/>
    </source>
</evidence>
<keyword evidence="3" id="KW-0378">Hydrolase</keyword>
<keyword evidence="1" id="KW-0645">Protease</keyword>
<dbReference type="PANTHER" id="PTHR34858">
    <property type="entry name" value="CYSO-CYSTEINE PEPTIDASE"/>
    <property type="match status" value="1"/>
</dbReference>
<reference evidence="7 8" key="1">
    <citation type="submission" date="2024-09" db="EMBL/GenBank/DDBJ databases">
        <authorList>
            <person name="Ruan L."/>
        </authorList>
    </citation>
    <scope>NUCLEOTIDE SEQUENCE [LARGE SCALE GENOMIC DNA]</scope>
    <source>
        <strain evidence="7 8">D33</strain>
    </source>
</reference>
<dbReference type="Pfam" id="PF14464">
    <property type="entry name" value="Prok-JAB"/>
    <property type="match status" value="1"/>
</dbReference>
<feature type="domain" description="JAB1/MPN/MOV34 metalloenzyme" evidence="6">
    <location>
        <begin position="5"/>
        <end position="131"/>
    </location>
</feature>
<evidence type="ECO:0000259" key="6">
    <source>
        <dbReference type="SMART" id="SM00232"/>
    </source>
</evidence>
<dbReference type="EMBL" id="JBHILM010000009">
    <property type="protein sequence ID" value="MFB5681211.1"/>
    <property type="molecule type" value="Genomic_DNA"/>
</dbReference>
<proteinExistence type="predicted"/>
<evidence type="ECO:0000256" key="5">
    <source>
        <dbReference type="ARBA" id="ARBA00023049"/>
    </source>
</evidence>
<comment type="caution">
    <text evidence="7">The sequence shown here is derived from an EMBL/GenBank/DDBJ whole genome shotgun (WGS) entry which is preliminary data.</text>
</comment>
<name>A0ABV5B693_9BACL</name>
<evidence type="ECO:0000256" key="3">
    <source>
        <dbReference type="ARBA" id="ARBA00022801"/>
    </source>
</evidence>
<protein>
    <submittedName>
        <fullName evidence="7">M67 family metallopeptidase</fullName>
    </submittedName>
</protein>
<dbReference type="SMART" id="SM00232">
    <property type="entry name" value="JAB_MPN"/>
    <property type="match status" value="1"/>
</dbReference>
<evidence type="ECO:0000256" key="2">
    <source>
        <dbReference type="ARBA" id="ARBA00022723"/>
    </source>
</evidence>
<dbReference type="Proteomes" id="UP001580407">
    <property type="component" value="Unassembled WGS sequence"/>
</dbReference>
<dbReference type="Gene3D" id="3.40.140.10">
    <property type="entry name" value="Cytidine Deaminase, domain 2"/>
    <property type="match status" value="1"/>
</dbReference>
<evidence type="ECO:0000256" key="4">
    <source>
        <dbReference type="ARBA" id="ARBA00022833"/>
    </source>
</evidence>
<dbReference type="InterPro" id="IPR028090">
    <property type="entry name" value="JAB_dom_prok"/>
</dbReference>
<keyword evidence="2" id="KW-0479">Metal-binding</keyword>
<keyword evidence="5" id="KW-0482">Metalloprotease</keyword>
<keyword evidence="4" id="KW-0862">Zinc</keyword>
<evidence type="ECO:0000313" key="7">
    <source>
        <dbReference type="EMBL" id="MFB5681211.1"/>
    </source>
</evidence>